<accession>A0AAV5D438</accession>
<name>A0AAV5D438_ELECO</name>
<sequence length="171" mass="19061">MDADTFLSPRRHNSDGRRRRRCWCEHRRVGRLRQALATAGTGGVGSGTTVAARLRARARRRHPTSSRHDPRWSAPSSDPWRGGGPGRRSELDGGAARLYELCGRGWRVRPCCPASRASLMVFHSLTDSKRLPILHWELASMDLVTGALSSVIPKLRELLKEEYRPADGLDG</sequence>
<feature type="compositionally biased region" description="Basic residues" evidence="1">
    <location>
        <begin position="55"/>
        <end position="65"/>
    </location>
</feature>
<protein>
    <submittedName>
        <fullName evidence="2">Uncharacterized protein</fullName>
    </submittedName>
</protein>
<comment type="caution">
    <text evidence="2">The sequence shown here is derived from an EMBL/GenBank/DDBJ whole genome shotgun (WGS) entry which is preliminary data.</text>
</comment>
<reference evidence="2" key="1">
    <citation type="journal article" date="2018" name="DNA Res.">
        <title>Multiple hybrid de novo genome assembly of finger millet, an orphan allotetraploid crop.</title>
        <authorList>
            <person name="Hatakeyama M."/>
            <person name="Aluri S."/>
            <person name="Balachadran M.T."/>
            <person name="Sivarajan S.R."/>
            <person name="Patrignani A."/>
            <person name="Gruter S."/>
            <person name="Poveda L."/>
            <person name="Shimizu-Inatsugi R."/>
            <person name="Baeten J."/>
            <person name="Francoijs K.J."/>
            <person name="Nataraja K.N."/>
            <person name="Reddy Y.A.N."/>
            <person name="Phadnis S."/>
            <person name="Ravikumar R.L."/>
            <person name="Schlapbach R."/>
            <person name="Sreeman S.M."/>
            <person name="Shimizu K.K."/>
        </authorList>
    </citation>
    <scope>NUCLEOTIDE SEQUENCE</scope>
</reference>
<organism evidence="2 3">
    <name type="scientific">Eleusine coracana subsp. coracana</name>
    <dbReference type="NCBI Taxonomy" id="191504"/>
    <lineage>
        <taxon>Eukaryota</taxon>
        <taxon>Viridiplantae</taxon>
        <taxon>Streptophyta</taxon>
        <taxon>Embryophyta</taxon>
        <taxon>Tracheophyta</taxon>
        <taxon>Spermatophyta</taxon>
        <taxon>Magnoliopsida</taxon>
        <taxon>Liliopsida</taxon>
        <taxon>Poales</taxon>
        <taxon>Poaceae</taxon>
        <taxon>PACMAD clade</taxon>
        <taxon>Chloridoideae</taxon>
        <taxon>Cynodonteae</taxon>
        <taxon>Eleusininae</taxon>
        <taxon>Eleusine</taxon>
    </lineage>
</organism>
<proteinExistence type="predicted"/>
<feature type="region of interest" description="Disordered" evidence="1">
    <location>
        <begin position="55"/>
        <end position="91"/>
    </location>
</feature>
<dbReference type="AlphaFoldDB" id="A0AAV5D438"/>
<gene>
    <name evidence="2" type="primary">ga22773</name>
    <name evidence="2" type="ORF">PR202_ga22773</name>
</gene>
<dbReference type="EMBL" id="BQKI01000011">
    <property type="protein sequence ID" value="GJN05165.1"/>
    <property type="molecule type" value="Genomic_DNA"/>
</dbReference>
<evidence type="ECO:0000256" key="1">
    <source>
        <dbReference type="SAM" id="MobiDB-lite"/>
    </source>
</evidence>
<keyword evidence="3" id="KW-1185">Reference proteome</keyword>
<evidence type="ECO:0000313" key="3">
    <source>
        <dbReference type="Proteomes" id="UP001054889"/>
    </source>
</evidence>
<reference evidence="2" key="2">
    <citation type="submission" date="2021-12" db="EMBL/GenBank/DDBJ databases">
        <title>Resequencing data analysis of finger millet.</title>
        <authorList>
            <person name="Hatakeyama M."/>
            <person name="Aluri S."/>
            <person name="Balachadran M.T."/>
            <person name="Sivarajan S.R."/>
            <person name="Poveda L."/>
            <person name="Shimizu-Inatsugi R."/>
            <person name="Schlapbach R."/>
            <person name="Sreeman S.M."/>
            <person name="Shimizu K.K."/>
        </authorList>
    </citation>
    <scope>NUCLEOTIDE SEQUENCE</scope>
</reference>
<evidence type="ECO:0000313" key="2">
    <source>
        <dbReference type="EMBL" id="GJN05165.1"/>
    </source>
</evidence>
<dbReference type="Proteomes" id="UP001054889">
    <property type="component" value="Unassembled WGS sequence"/>
</dbReference>